<keyword evidence="4" id="KW-1185">Reference proteome</keyword>
<dbReference type="InterPro" id="IPR010425">
    <property type="entry name" value="Caps_synth_GfcC-like_C"/>
</dbReference>
<feature type="domain" description="Capsule biosynthesis GfcC-like C-terminal" evidence="2">
    <location>
        <begin position="160"/>
        <end position="220"/>
    </location>
</feature>
<dbReference type="Proteomes" id="UP000553442">
    <property type="component" value="Unassembled WGS sequence"/>
</dbReference>
<protein>
    <recommendedName>
        <fullName evidence="2">Capsule biosynthesis GfcC-like C-terminal domain-containing protein</fullName>
    </recommendedName>
</protein>
<dbReference type="EMBL" id="JACHZF010000012">
    <property type="protein sequence ID" value="MBB3331013.1"/>
    <property type="molecule type" value="Genomic_DNA"/>
</dbReference>
<feature type="chain" id="PRO_5031060307" description="Capsule biosynthesis GfcC-like C-terminal domain-containing protein" evidence="1">
    <location>
        <begin position="29"/>
        <end position="274"/>
    </location>
</feature>
<keyword evidence="1" id="KW-0732">Signal</keyword>
<organism evidence="3 4">
    <name type="scientific">Halomonas campaniensis</name>
    <dbReference type="NCBI Taxonomy" id="213554"/>
    <lineage>
        <taxon>Bacteria</taxon>
        <taxon>Pseudomonadati</taxon>
        <taxon>Pseudomonadota</taxon>
        <taxon>Gammaproteobacteria</taxon>
        <taxon>Oceanospirillales</taxon>
        <taxon>Halomonadaceae</taxon>
        <taxon>Halomonas</taxon>
    </lineage>
</organism>
<dbReference type="AlphaFoldDB" id="A0A7W5PAR7"/>
<dbReference type="Pfam" id="PF06251">
    <property type="entry name" value="Caps_syn_GfcC_C"/>
    <property type="match status" value="1"/>
</dbReference>
<reference evidence="3 4" key="1">
    <citation type="submission" date="2020-08" db="EMBL/GenBank/DDBJ databases">
        <title>Genomic Encyclopedia of Archaeal and Bacterial Type Strains, Phase II (KMG-II): from individual species to whole genera.</title>
        <authorList>
            <person name="Goeker M."/>
        </authorList>
    </citation>
    <scope>NUCLEOTIDE SEQUENCE [LARGE SCALE GENOMIC DNA]</scope>
    <source>
        <strain evidence="3 4">5AG</strain>
    </source>
</reference>
<name>A0A7W5PAR7_9GAMM</name>
<evidence type="ECO:0000259" key="2">
    <source>
        <dbReference type="Pfam" id="PF06251"/>
    </source>
</evidence>
<feature type="signal peptide" evidence="1">
    <location>
        <begin position="1"/>
        <end position="28"/>
    </location>
</feature>
<gene>
    <name evidence="3" type="ORF">BDK63_001892</name>
</gene>
<evidence type="ECO:0000256" key="1">
    <source>
        <dbReference type="SAM" id="SignalP"/>
    </source>
</evidence>
<sequence length="274" mass="29353">MVVTFTRLGRRFAAGLAGLAIAAAPALAQPTLAPTTLAEAWLAVLEAEPEPVTWSHSVALRHATTERLPQQRERLVEELATLVISARVAGNAPLAAGLAAWAEALEEDDPRMARTPGRFDLPWLGANLRQDPPLARLAHWGRCDVPDWVEVWSLAGVERRPWRSGIDLAALMDGLPAAATRRADHAAVIDPLGQVRRLGIAAWNPETTPLAPGSRVMVQLPGPQGLRGALPFPGAFPFPGTTIESELINERLPAYLATRLPGDDCTLQGKGEEG</sequence>
<dbReference type="Gene3D" id="3.10.560.10">
    <property type="entry name" value="Outer membrane lipoprotein wza domain like"/>
    <property type="match status" value="1"/>
</dbReference>
<comment type="caution">
    <text evidence="3">The sequence shown here is derived from an EMBL/GenBank/DDBJ whole genome shotgun (WGS) entry which is preliminary data.</text>
</comment>
<evidence type="ECO:0000313" key="3">
    <source>
        <dbReference type="EMBL" id="MBB3331013.1"/>
    </source>
</evidence>
<evidence type="ECO:0000313" key="4">
    <source>
        <dbReference type="Proteomes" id="UP000553442"/>
    </source>
</evidence>
<proteinExistence type="predicted"/>
<accession>A0A7W5PAR7</accession>
<dbReference type="RefSeq" id="WP_183331238.1">
    <property type="nucleotide sequence ID" value="NZ_JACHZF010000012.1"/>
</dbReference>